<dbReference type="AlphaFoldDB" id="A0A5J4RPQ1"/>
<comment type="caution">
    <text evidence="2">The sequence shown here is derived from an EMBL/GenBank/DDBJ whole genome shotgun (WGS) entry which is preliminary data.</text>
</comment>
<name>A0A5J4RPQ1_9ZZZZ</name>
<protein>
    <recommendedName>
        <fullName evidence="3">Bacterial mobilisation domain-containing protein</fullName>
    </recommendedName>
</protein>
<dbReference type="InterPro" id="IPR053842">
    <property type="entry name" value="NikA-like"/>
</dbReference>
<evidence type="ECO:0000256" key="1">
    <source>
        <dbReference type="SAM" id="MobiDB-lite"/>
    </source>
</evidence>
<evidence type="ECO:0000313" key="2">
    <source>
        <dbReference type="EMBL" id="KAA6335472.1"/>
    </source>
</evidence>
<reference evidence="2" key="1">
    <citation type="submission" date="2019-03" db="EMBL/GenBank/DDBJ databases">
        <title>Single cell metagenomics reveals metabolic interactions within the superorganism composed of flagellate Streblomastix strix and complex community of Bacteroidetes bacteria on its surface.</title>
        <authorList>
            <person name="Treitli S.C."/>
            <person name="Kolisko M."/>
            <person name="Husnik F."/>
            <person name="Keeling P."/>
            <person name="Hampl V."/>
        </authorList>
    </citation>
    <scope>NUCLEOTIDE SEQUENCE</scope>
    <source>
        <strain evidence="2">STM</strain>
    </source>
</reference>
<accession>A0A5J4RPQ1</accession>
<sequence>MSKDNQDTNRKKGGRPKTSPVSRKSKTIGVCFSEPELYAIRHRAAKAKLPVSVYCHDAILDGVIKEPLKKEELDVLRSLSNMGNNLNQLTKTAKFLSAKRLENEALLLLETIQNIINSLSDDWKNSKRKKF</sequence>
<organism evidence="2">
    <name type="scientific">termite gut metagenome</name>
    <dbReference type="NCBI Taxonomy" id="433724"/>
    <lineage>
        <taxon>unclassified sequences</taxon>
        <taxon>metagenomes</taxon>
        <taxon>organismal metagenomes</taxon>
    </lineage>
</organism>
<evidence type="ECO:0008006" key="3">
    <source>
        <dbReference type="Google" id="ProtNLM"/>
    </source>
</evidence>
<feature type="region of interest" description="Disordered" evidence="1">
    <location>
        <begin position="1"/>
        <end position="25"/>
    </location>
</feature>
<gene>
    <name evidence="2" type="ORF">EZS27_016304</name>
</gene>
<proteinExistence type="predicted"/>
<dbReference type="Pfam" id="PF21983">
    <property type="entry name" value="NikA-like"/>
    <property type="match status" value="1"/>
</dbReference>
<dbReference type="EMBL" id="SNRY01000890">
    <property type="protein sequence ID" value="KAA6335472.1"/>
    <property type="molecule type" value="Genomic_DNA"/>
</dbReference>
<feature type="compositionally biased region" description="Basic and acidic residues" evidence="1">
    <location>
        <begin position="1"/>
        <end position="10"/>
    </location>
</feature>